<dbReference type="Pfam" id="PF00144">
    <property type="entry name" value="Beta-lactamase"/>
    <property type="match status" value="1"/>
</dbReference>
<proteinExistence type="predicted"/>
<accession>A0A1T5LGH5</accession>
<keyword evidence="4" id="KW-1185">Reference proteome</keyword>
<dbReference type="Gene3D" id="3.40.710.10">
    <property type="entry name" value="DD-peptidase/beta-lactamase superfamily"/>
    <property type="match status" value="1"/>
</dbReference>
<feature type="signal peptide" evidence="1">
    <location>
        <begin position="1"/>
        <end position="23"/>
    </location>
</feature>
<evidence type="ECO:0000313" key="3">
    <source>
        <dbReference type="EMBL" id="SKC75101.1"/>
    </source>
</evidence>
<dbReference type="OrthoDB" id="119951at2"/>
<feature type="domain" description="Beta-lactamase-related" evidence="2">
    <location>
        <begin position="74"/>
        <end position="192"/>
    </location>
</feature>
<dbReference type="InterPro" id="IPR001466">
    <property type="entry name" value="Beta-lactam-related"/>
</dbReference>
<dbReference type="STRING" id="428993.SAMN06296058_2482"/>
<evidence type="ECO:0000256" key="1">
    <source>
        <dbReference type="SAM" id="SignalP"/>
    </source>
</evidence>
<sequence length="315" mass="34381">MPLPRIVSLAAFLGVCLSGCAQGDSPRGTCVRTFLSTQTELHHGQAVFSDLNGNSTAMAGDLKAKLRLAFNRKLPAASLSKPITASDIRQLVDTRALSLDGRIADLLPLSALDSVDAAHRDIRLRHLLQHAAGFDRSISGDPLWSSDGLHEPKADCMAAADYILRARFDFVPGERVAYSNAGYCLLGKILVEHMDHIPSTDLTMIQSPLGSAGGWFSTLGELHNRLFETLPLRHIDDSVSLPDGSHYDFGWRHWPDTVQGPKWTHFGRQPGLMTVAVTDGRHKLMVAYFDGDPADVDSTALTLARGAWRCMELSE</sequence>
<protein>
    <submittedName>
        <fullName evidence="3">Beta-lactamase</fullName>
    </submittedName>
</protein>
<dbReference type="SUPFAM" id="SSF56601">
    <property type="entry name" value="beta-lactamase/transpeptidase-like"/>
    <property type="match status" value="1"/>
</dbReference>
<dbReference type="EMBL" id="FUZV01000002">
    <property type="protein sequence ID" value="SKC75101.1"/>
    <property type="molecule type" value="Genomic_DNA"/>
</dbReference>
<name>A0A1T5LGH5_9GAMM</name>
<feature type="chain" id="PRO_5012346265" evidence="1">
    <location>
        <begin position="24"/>
        <end position="315"/>
    </location>
</feature>
<dbReference type="AlphaFoldDB" id="A0A1T5LGH5"/>
<organism evidence="3 4">
    <name type="scientific">Pseudoxanthomonas indica</name>
    <dbReference type="NCBI Taxonomy" id="428993"/>
    <lineage>
        <taxon>Bacteria</taxon>
        <taxon>Pseudomonadati</taxon>
        <taxon>Pseudomonadota</taxon>
        <taxon>Gammaproteobacteria</taxon>
        <taxon>Lysobacterales</taxon>
        <taxon>Lysobacteraceae</taxon>
        <taxon>Pseudoxanthomonas</taxon>
    </lineage>
</organism>
<dbReference type="InterPro" id="IPR012338">
    <property type="entry name" value="Beta-lactam/transpept-like"/>
</dbReference>
<dbReference type="PANTHER" id="PTHR43283">
    <property type="entry name" value="BETA-LACTAMASE-RELATED"/>
    <property type="match status" value="1"/>
</dbReference>
<evidence type="ECO:0000313" key="4">
    <source>
        <dbReference type="Proteomes" id="UP000190341"/>
    </source>
</evidence>
<dbReference type="InterPro" id="IPR050789">
    <property type="entry name" value="Diverse_Enzym_Activities"/>
</dbReference>
<gene>
    <name evidence="3" type="ORF">SAMN06296058_2482</name>
</gene>
<reference evidence="3 4" key="1">
    <citation type="submission" date="2017-02" db="EMBL/GenBank/DDBJ databases">
        <authorList>
            <person name="Peterson S.W."/>
        </authorList>
    </citation>
    <scope>NUCLEOTIDE SEQUENCE [LARGE SCALE GENOMIC DNA]</scope>
    <source>
        <strain evidence="3 4">P15</strain>
    </source>
</reference>
<dbReference type="PANTHER" id="PTHR43283:SF3">
    <property type="entry name" value="BETA-LACTAMASE FAMILY PROTEIN (AFU_ORTHOLOGUE AFUA_5G07500)"/>
    <property type="match status" value="1"/>
</dbReference>
<keyword evidence="1" id="KW-0732">Signal</keyword>
<dbReference type="Proteomes" id="UP000190341">
    <property type="component" value="Unassembled WGS sequence"/>
</dbReference>
<evidence type="ECO:0000259" key="2">
    <source>
        <dbReference type="Pfam" id="PF00144"/>
    </source>
</evidence>